<comment type="caution">
    <text evidence="15">The sequence shown here is derived from an EMBL/GenBank/DDBJ whole genome shotgun (WGS) entry which is preliminary data.</text>
</comment>
<dbReference type="CDD" id="cd18131">
    <property type="entry name" value="ASADH_C_bac_euk_like"/>
    <property type="match status" value="1"/>
</dbReference>
<proteinExistence type="inferred from homology"/>
<organism evidence="15 16">
    <name type="scientific">Sulfobacillus acidophilus</name>
    <dbReference type="NCBI Taxonomy" id="53633"/>
    <lineage>
        <taxon>Bacteria</taxon>
        <taxon>Bacillati</taxon>
        <taxon>Bacillota</taxon>
        <taxon>Clostridia</taxon>
        <taxon>Eubacteriales</taxon>
        <taxon>Clostridiales Family XVII. Incertae Sedis</taxon>
        <taxon>Sulfobacillus</taxon>
    </lineage>
</organism>
<evidence type="ECO:0000256" key="7">
    <source>
        <dbReference type="ARBA" id="ARBA00022915"/>
    </source>
</evidence>
<evidence type="ECO:0000313" key="15">
    <source>
        <dbReference type="EMBL" id="PSR23785.1"/>
    </source>
</evidence>
<keyword evidence="10" id="KW-0486">Methionine biosynthesis</keyword>
<evidence type="ECO:0000256" key="12">
    <source>
        <dbReference type="NCBIfam" id="TIGR01296"/>
    </source>
</evidence>
<dbReference type="NCBIfam" id="TIGR01296">
    <property type="entry name" value="asd_B"/>
    <property type="match status" value="1"/>
</dbReference>
<name>A0A2T2WNG0_9FIRM</name>
<evidence type="ECO:0000256" key="13">
    <source>
        <dbReference type="PIRSR" id="PIRSR000148-1"/>
    </source>
</evidence>
<feature type="active site" description="Proton acceptor" evidence="13">
    <location>
        <position position="239"/>
    </location>
</feature>
<keyword evidence="8" id="KW-0560">Oxidoreductase</keyword>
<keyword evidence="7" id="KW-0220">Diaminopimelate biosynthesis</keyword>
<dbReference type="Pfam" id="PF02774">
    <property type="entry name" value="Semialdhyde_dhC"/>
    <property type="match status" value="1"/>
</dbReference>
<dbReference type="GO" id="GO:0050661">
    <property type="term" value="F:NADP binding"/>
    <property type="evidence" value="ECO:0007669"/>
    <property type="project" value="InterPro"/>
</dbReference>
<dbReference type="SUPFAM" id="SSF51735">
    <property type="entry name" value="NAD(P)-binding Rossmann-fold domains"/>
    <property type="match status" value="1"/>
</dbReference>
<dbReference type="SUPFAM" id="SSF55347">
    <property type="entry name" value="Glyceraldehyde-3-phosphate dehydrogenase-like, C-terminal domain"/>
    <property type="match status" value="1"/>
</dbReference>
<keyword evidence="6" id="KW-0521">NADP</keyword>
<evidence type="ECO:0000256" key="1">
    <source>
        <dbReference type="ARBA" id="ARBA00010584"/>
    </source>
</evidence>
<dbReference type="GO" id="GO:0051287">
    <property type="term" value="F:NAD binding"/>
    <property type="evidence" value="ECO:0007669"/>
    <property type="project" value="InterPro"/>
</dbReference>
<feature type="active site" description="Acyl-thioester intermediate" evidence="13">
    <location>
        <position position="127"/>
    </location>
</feature>
<dbReference type="EMBL" id="PXYV01000003">
    <property type="protein sequence ID" value="PSR23785.1"/>
    <property type="molecule type" value="Genomic_DNA"/>
</dbReference>
<dbReference type="GO" id="GO:0019877">
    <property type="term" value="P:diaminopimelate biosynthetic process"/>
    <property type="evidence" value="ECO:0007669"/>
    <property type="project" value="UniProtKB-KW"/>
</dbReference>
<reference evidence="15 16" key="1">
    <citation type="journal article" date="2014" name="BMC Genomics">
        <title>Comparison of environmental and isolate Sulfobacillus genomes reveals diverse carbon, sulfur, nitrogen, and hydrogen metabolisms.</title>
        <authorList>
            <person name="Justice N.B."/>
            <person name="Norman A."/>
            <person name="Brown C.T."/>
            <person name="Singh A."/>
            <person name="Thomas B.C."/>
            <person name="Banfield J.F."/>
        </authorList>
    </citation>
    <scope>NUCLEOTIDE SEQUENCE [LARGE SCALE GENOMIC DNA]</scope>
    <source>
        <strain evidence="15">AMDSBA3</strain>
    </source>
</reference>
<keyword evidence="4" id="KW-0028">Amino-acid biosynthesis</keyword>
<keyword evidence="9" id="KW-0457">Lysine biosynthesis</keyword>
<dbReference type="GO" id="GO:0004073">
    <property type="term" value="F:aspartate-semialdehyde dehydrogenase activity"/>
    <property type="evidence" value="ECO:0007669"/>
    <property type="project" value="UniProtKB-UniRule"/>
</dbReference>
<evidence type="ECO:0000256" key="6">
    <source>
        <dbReference type="ARBA" id="ARBA00022857"/>
    </source>
</evidence>
<dbReference type="PIRSF" id="PIRSF000148">
    <property type="entry name" value="ASA_dh"/>
    <property type="match status" value="1"/>
</dbReference>
<feature type="domain" description="Semialdehyde dehydrogenase NAD-binding" evidence="14">
    <location>
        <begin position="5"/>
        <end position="119"/>
    </location>
</feature>
<dbReference type="CDD" id="cd02316">
    <property type="entry name" value="VcASADH2_like_N"/>
    <property type="match status" value="1"/>
</dbReference>
<accession>A0A2T2WNG0</accession>
<gene>
    <name evidence="15" type="ORF">C7B45_01875</name>
</gene>
<dbReference type="Gene3D" id="3.30.360.10">
    <property type="entry name" value="Dihydrodipicolinate Reductase, domain 2"/>
    <property type="match status" value="1"/>
</dbReference>
<dbReference type="Proteomes" id="UP000241848">
    <property type="component" value="Unassembled WGS sequence"/>
</dbReference>
<dbReference type="InterPro" id="IPR000534">
    <property type="entry name" value="Semialdehyde_DH_NAD-bd"/>
</dbReference>
<dbReference type="SMART" id="SM00859">
    <property type="entry name" value="Semialdhyde_dh"/>
    <property type="match status" value="1"/>
</dbReference>
<dbReference type="PANTHER" id="PTHR46278:SF2">
    <property type="entry name" value="ASPARTATE-SEMIALDEHYDE DEHYDROGENASE"/>
    <property type="match status" value="1"/>
</dbReference>
<evidence type="ECO:0000259" key="14">
    <source>
        <dbReference type="SMART" id="SM00859"/>
    </source>
</evidence>
<evidence type="ECO:0000256" key="8">
    <source>
        <dbReference type="ARBA" id="ARBA00023002"/>
    </source>
</evidence>
<comment type="catalytic activity">
    <reaction evidence="11">
        <text>L-aspartate 4-semialdehyde + phosphate + NADP(+) = 4-phospho-L-aspartate + NADPH + H(+)</text>
        <dbReference type="Rhea" id="RHEA:24284"/>
        <dbReference type="ChEBI" id="CHEBI:15378"/>
        <dbReference type="ChEBI" id="CHEBI:43474"/>
        <dbReference type="ChEBI" id="CHEBI:57535"/>
        <dbReference type="ChEBI" id="CHEBI:57783"/>
        <dbReference type="ChEBI" id="CHEBI:58349"/>
        <dbReference type="ChEBI" id="CHEBI:537519"/>
        <dbReference type="EC" id="1.2.1.11"/>
    </reaction>
</comment>
<evidence type="ECO:0000256" key="10">
    <source>
        <dbReference type="ARBA" id="ARBA00023167"/>
    </source>
</evidence>
<dbReference type="EC" id="1.2.1.11" evidence="3 12"/>
<dbReference type="GO" id="GO:0009086">
    <property type="term" value="P:methionine biosynthetic process"/>
    <property type="evidence" value="ECO:0007669"/>
    <property type="project" value="UniProtKB-UniRule"/>
</dbReference>
<dbReference type="GO" id="GO:0009097">
    <property type="term" value="P:isoleucine biosynthetic process"/>
    <property type="evidence" value="ECO:0007669"/>
    <property type="project" value="UniProtKB-UniRule"/>
</dbReference>
<evidence type="ECO:0000256" key="3">
    <source>
        <dbReference type="ARBA" id="ARBA00013120"/>
    </source>
</evidence>
<dbReference type="NCBIfam" id="NF011456">
    <property type="entry name" value="PRK14874.1"/>
    <property type="match status" value="1"/>
</dbReference>
<comment type="subunit">
    <text evidence="2">Homodimer.</text>
</comment>
<dbReference type="PANTHER" id="PTHR46278">
    <property type="entry name" value="DEHYDROGENASE, PUTATIVE-RELATED"/>
    <property type="match status" value="1"/>
</dbReference>
<dbReference type="Pfam" id="PF01118">
    <property type="entry name" value="Semialdhyde_dh"/>
    <property type="match status" value="1"/>
</dbReference>
<dbReference type="GO" id="GO:0009088">
    <property type="term" value="P:threonine biosynthetic process"/>
    <property type="evidence" value="ECO:0007669"/>
    <property type="project" value="UniProtKB-UniRule"/>
</dbReference>
<evidence type="ECO:0000256" key="5">
    <source>
        <dbReference type="ARBA" id="ARBA00022697"/>
    </source>
</evidence>
<protein>
    <recommendedName>
        <fullName evidence="3 12">Aspartate-semialdehyde dehydrogenase</fullName>
        <ecNumber evidence="3 12">1.2.1.11</ecNumber>
    </recommendedName>
</protein>
<evidence type="ECO:0000256" key="9">
    <source>
        <dbReference type="ARBA" id="ARBA00023154"/>
    </source>
</evidence>
<sequence>MSGYRIAIVGATGLVGQTLLQVLEDTGVPVATLVALAREGEGRFVEFGQDRIAVEPLERMDWGRVDVAFFAAGNAVSAQYAPQATQAGVTVIDKSSYWRMDPHVPLVVPEVNGAAIGDSLLIASPNCSTIQLVIALAPIQARFGVKRVVVSTYQAVSGTGRDAVEELEQQTRAQVSGGSVSPEVYPVTIAHNVLPWCDRFGEADYTGEEWKLMRETEKIMGQNLRLSATAVRVPVYVGHAESVYLETEQPWSLEEIREALKTGPSVRIVDDPVHGAVPTPLDAAGQDDVLVGRIRADLHESRGLHLFVVADNLRRGAASNAVDIMRFIGTRRNQDIPAR</sequence>
<keyword evidence="5" id="KW-0791">Threonine biosynthesis</keyword>
<dbReference type="InterPro" id="IPR012280">
    <property type="entry name" value="Semialdhyde_DH_dimer_dom"/>
</dbReference>
<evidence type="ECO:0000256" key="11">
    <source>
        <dbReference type="ARBA" id="ARBA00047891"/>
    </source>
</evidence>
<dbReference type="GO" id="GO:0046983">
    <property type="term" value="F:protein dimerization activity"/>
    <property type="evidence" value="ECO:0007669"/>
    <property type="project" value="InterPro"/>
</dbReference>
<evidence type="ECO:0000256" key="4">
    <source>
        <dbReference type="ARBA" id="ARBA00022605"/>
    </source>
</evidence>
<dbReference type="InterPro" id="IPR036291">
    <property type="entry name" value="NAD(P)-bd_dom_sf"/>
</dbReference>
<dbReference type="GO" id="GO:0009089">
    <property type="term" value="P:lysine biosynthetic process via diaminopimelate"/>
    <property type="evidence" value="ECO:0007669"/>
    <property type="project" value="UniProtKB-UniRule"/>
</dbReference>
<evidence type="ECO:0000313" key="16">
    <source>
        <dbReference type="Proteomes" id="UP000241848"/>
    </source>
</evidence>
<evidence type="ECO:0000256" key="2">
    <source>
        <dbReference type="ARBA" id="ARBA00011738"/>
    </source>
</evidence>
<comment type="similarity">
    <text evidence="1">Belongs to the aspartate-semialdehyde dehydrogenase family.</text>
</comment>
<dbReference type="InterPro" id="IPR005986">
    <property type="entry name" value="Asp_semialdehyde_DH_beta"/>
</dbReference>
<dbReference type="Gene3D" id="3.40.50.720">
    <property type="entry name" value="NAD(P)-binding Rossmann-like Domain"/>
    <property type="match status" value="1"/>
</dbReference>
<dbReference type="AlphaFoldDB" id="A0A2T2WNG0"/>